<feature type="compositionally biased region" description="Basic residues" evidence="1">
    <location>
        <begin position="112"/>
        <end position="128"/>
    </location>
</feature>
<keyword evidence="3" id="KW-1185">Reference proteome</keyword>
<organism evidence="2 3">
    <name type="scientific">Cherax quadricarinatus</name>
    <name type="common">Australian red claw crayfish</name>
    <dbReference type="NCBI Taxonomy" id="27406"/>
    <lineage>
        <taxon>Eukaryota</taxon>
        <taxon>Metazoa</taxon>
        <taxon>Ecdysozoa</taxon>
        <taxon>Arthropoda</taxon>
        <taxon>Crustacea</taxon>
        <taxon>Multicrustacea</taxon>
        <taxon>Malacostraca</taxon>
        <taxon>Eumalacostraca</taxon>
        <taxon>Eucarida</taxon>
        <taxon>Decapoda</taxon>
        <taxon>Pleocyemata</taxon>
        <taxon>Astacidea</taxon>
        <taxon>Parastacoidea</taxon>
        <taxon>Parastacidae</taxon>
        <taxon>Cherax</taxon>
    </lineage>
</organism>
<gene>
    <name evidence="2" type="ORF">OTU49_011171</name>
</gene>
<proteinExistence type="predicted"/>
<feature type="compositionally biased region" description="Polar residues" evidence="1">
    <location>
        <begin position="17"/>
        <end position="28"/>
    </location>
</feature>
<dbReference type="AlphaFoldDB" id="A0AAW0WCG3"/>
<protein>
    <submittedName>
        <fullName evidence="2">Uncharacterized protein</fullName>
    </submittedName>
</protein>
<dbReference type="EMBL" id="JARKIK010000085">
    <property type="protein sequence ID" value="KAK8724611.1"/>
    <property type="molecule type" value="Genomic_DNA"/>
</dbReference>
<feature type="region of interest" description="Disordered" evidence="1">
    <location>
        <begin position="1"/>
        <end position="29"/>
    </location>
</feature>
<feature type="region of interest" description="Disordered" evidence="1">
    <location>
        <begin position="93"/>
        <end position="134"/>
    </location>
</feature>
<comment type="caution">
    <text evidence="2">The sequence shown here is derived from an EMBL/GenBank/DDBJ whole genome shotgun (WGS) entry which is preliminary data.</text>
</comment>
<evidence type="ECO:0000256" key="1">
    <source>
        <dbReference type="SAM" id="MobiDB-lite"/>
    </source>
</evidence>
<feature type="region of interest" description="Disordered" evidence="1">
    <location>
        <begin position="59"/>
        <end position="81"/>
    </location>
</feature>
<name>A0AAW0WCG3_CHEQU</name>
<feature type="compositionally biased region" description="Low complexity" evidence="1">
    <location>
        <begin position="64"/>
        <end position="78"/>
    </location>
</feature>
<feature type="non-terminal residue" evidence="2">
    <location>
        <position position="483"/>
    </location>
</feature>
<evidence type="ECO:0000313" key="2">
    <source>
        <dbReference type="EMBL" id="KAK8724611.1"/>
    </source>
</evidence>
<accession>A0AAW0WCG3</accession>
<reference evidence="2 3" key="1">
    <citation type="journal article" date="2024" name="BMC Genomics">
        <title>Genome assembly of redclaw crayfish (Cherax quadricarinatus) provides insights into its immune adaptation and hypoxia tolerance.</title>
        <authorList>
            <person name="Liu Z."/>
            <person name="Zheng J."/>
            <person name="Li H."/>
            <person name="Fang K."/>
            <person name="Wang S."/>
            <person name="He J."/>
            <person name="Zhou D."/>
            <person name="Weng S."/>
            <person name="Chi M."/>
            <person name="Gu Z."/>
            <person name="He J."/>
            <person name="Li F."/>
            <person name="Wang M."/>
        </authorList>
    </citation>
    <scope>NUCLEOTIDE SEQUENCE [LARGE SCALE GENOMIC DNA]</scope>
    <source>
        <strain evidence="2">ZL_2023a</strain>
    </source>
</reference>
<evidence type="ECO:0000313" key="3">
    <source>
        <dbReference type="Proteomes" id="UP001445076"/>
    </source>
</evidence>
<dbReference type="Proteomes" id="UP001445076">
    <property type="component" value="Unassembled WGS sequence"/>
</dbReference>
<sequence length="483" mass="52066">MSTPASPTAARKREFSQGPSNGENNDNSGGWLGAIGGVVGEWLQGWGLLGVLRKKTGVPGGVRSTPATPPTHSHPSTPSHEHIELRQLNLQCREGGDGSEEGGSRVLTRDVVRRRHPFNHPRSPRPPRHSYYEGSSPDSYLLTAVLIHSLKHGSGRMCREPHCHICTTRLSKNLNELCDDDSIITSQTEEDANDISFPDPIFNRSVSEERTEVKQHVQKNELLPGLPGYSQVSPLSSPTNSFQYAQISPLPSPHSSITLSSTLSSINPIFSLTSCDSSAQLLESEVSSLDISSLTDVTMSSSLMSGSAMSLHQSDCLLGLESTITSSELSLATSADCSTLIASFPSDTLTSQAYSSETISSEIYPCETFPKYLSGGHTMSSSVHSLPSRLTLKDRSSASPLRPVLLSSGSLVLLPRRPSLASPPCVSSASSQGHFMWEENPCYVRVEGSRPGEGHTFRPTTLDCPSWCDACAHLVFYHASTCE</sequence>